<dbReference type="EMBL" id="CADIKK010000062">
    <property type="protein sequence ID" value="CAB3808814.1"/>
    <property type="molecule type" value="Genomic_DNA"/>
</dbReference>
<name>A0A6S7DIE2_9BURK</name>
<accession>A0A6S7DIE2</accession>
<evidence type="ECO:0000313" key="3">
    <source>
        <dbReference type="Proteomes" id="UP000494365"/>
    </source>
</evidence>
<sequence>MNVAFPAVFLFLVVLPGFLFRQFFQRNEVRTFDHAPFSSVVLKALLCAAFFNALVAFGVHLLGYEIELGDVIRLLVGGASALSDLNGRLAWLNAHPAAGAGYFALTSASALAAALAWRSAVQGWELDRAGNLLAHWSRGDAPWYYLFSGLDHPKEEAIDGATVAAVVEFKEGSYLYTGVLEGYEVNADGQLDRLLLVQAQRRRLGSDREYDAENERYVEDKARFYPIAGDVFVLRYEEVKTLNVTYLSLGPEKQTA</sequence>
<dbReference type="Proteomes" id="UP000494365">
    <property type="component" value="Unassembled WGS sequence"/>
</dbReference>
<keyword evidence="1" id="KW-1133">Transmembrane helix</keyword>
<proteinExistence type="predicted"/>
<feature type="transmembrane region" description="Helical" evidence="1">
    <location>
        <begin position="37"/>
        <end position="59"/>
    </location>
</feature>
<organism evidence="2 3">
    <name type="scientific">Paraburkholderia ultramafica</name>
    <dbReference type="NCBI Taxonomy" id="1544867"/>
    <lineage>
        <taxon>Bacteria</taxon>
        <taxon>Pseudomonadati</taxon>
        <taxon>Pseudomonadota</taxon>
        <taxon>Betaproteobacteria</taxon>
        <taxon>Burkholderiales</taxon>
        <taxon>Burkholderiaceae</taxon>
        <taxon>Paraburkholderia</taxon>
    </lineage>
</organism>
<evidence type="ECO:0000256" key="1">
    <source>
        <dbReference type="SAM" id="Phobius"/>
    </source>
</evidence>
<keyword evidence="3" id="KW-1185">Reference proteome</keyword>
<gene>
    <name evidence="2" type="ORF">LMG28614_06888</name>
</gene>
<dbReference type="AlphaFoldDB" id="A0A6S7DIE2"/>
<keyword evidence="1" id="KW-0812">Transmembrane</keyword>
<protein>
    <submittedName>
        <fullName evidence="2">Uncharacterized protein</fullName>
    </submittedName>
</protein>
<evidence type="ECO:0000313" key="2">
    <source>
        <dbReference type="EMBL" id="CAB3808814.1"/>
    </source>
</evidence>
<reference evidence="2 3" key="1">
    <citation type="submission" date="2020-04" db="EMBL/GenBank/DDBJ databases">
        <authorList>
            <person name="De Canck E."/>
        </authorList>
    </citation>
    <scope>NUCLEOTIDE SEQUENCE [LARGE SCALE GENOMIC DNA]</scope>
    <source>
        <strain evidence="2 3">LMG 28614</strain>
    </source>
</reference>
<dbReference type="RefSeq" id="WP_175153748.1">
    <property type="nucleotide sequence ID" value="NZ_CADIKK010000062.1"/>
</dbReference>
<keyword evidence="1" id="KW-0472">Membrane</keyword>